<dbReference type="InterPro" id="IPR003762">
    <property type="entry name" value="Lara_isomerase"/>
</dbReference>
<keyword evidence="5 6" id="KW-0119">Carbohydrate metabolism</keyword>
<keyword evidence="2 6" id="KW-0054">Arabinose catabolism</keyword>
<feature type="binding site" evidence="6">
    <location>
        <position position="352"/>
    </location>
    <ligand>
        <name>Mn(2+)</name>
        <dbReference type="ChEBI" id="CHEBI:29035"/>
    </ligand>
</feature>
<dbReference type="NCBIfam" id="NF002795">
    <property type="entry name" value="PRK02929.1"/>
    <property type="match status" value="1"/>
</dbReference>
<keyword evidence="4 6" id="KW-0413">Isomerase</keyword>
<keyword evidence="11" id="KW-1185">Reference proteome</keyword>
<dbReference type="EC" id="5.3.1.4" evidence="6"/>
<dbReference type="HAMAP" id="MF_00519">
    <property type="entry name" value="Arabinose_Isome"/>
    <property type="match status" value="1"/>
</dbReference>
<feature type="domain" description="L-arabinose isomerase N-terminal" evidence="7">
    <location>
        <begin position="10"/>
        <end position="175"/>
    </location>
</feature>
<dbReference type="SUPFAM" id="SSF50443">
    <property type="entry name" value="FucI/AraA C-terminal domain-like"/>
    <property type="match status" value="1"/>
</dbReference>
<evidence type="ECO:0000259" key="9">
    <source>
        <dbReference type="Pfam" id="PF24856"/>
    </source>
</evidence>
<accession>A0ABT7M0N5</accession>
<dbReference type="PANTHER" id="PTHR38464">
    <property type="entry name" value="L-ARABINOSE ISOMERASE"/>
    <property type="match status" value="1"/>
</dbReference>
<dbReference type="Pfam" id="PF11762">
    <property type="entry name" value="Arabinose_Iso_C"/>
    <property type="match status" value="1"/>
</dbReference>
<dbReference type="Pfam" id="PF24856">
    <property type="entry name" value="AraA_central"/>
    <property type="match status" value="1"/>
</dbReference>
<dbReference type="Proteomes" id="UP001230986">
    <property type="component" value="Unassembled WGS sequence"/>
</dbReference>
<evidence type="ECO:0000259" key="8">
    <source>
        <dbReference type="Pfam" id="PF11762"/>
    </source>
</evidence>
<dbReference type="InterPro" id="IPR055390">
    <property type="entry name" value="AraA_central"/>
</dbReference>
<proteinExistence type="inferred from homology"/>
<dbReference type="PIRSF" id="PIRSF001478">
    <property type="entry name" value="L-ara_isomerase"/>
    <property type="match status" value="1"/>
</dbReference>
<evidence type="ECO:0000256" key="1">
    <source>
        <dbReference type="ARBA" id="ARBA00022723"/>
    </source>
</evidence>
<evidence type="ECO:0000256" key="4">
    <source>
        <dbReference type="ARBA" id="ARBA00023235"/>
    </source>
</evidence>
<evidence type="ECO:0000313" key="10">
    <source>
        <dbReference type="EMBL" id="MDL5057822.1"/>
    </source>
</evidence>
<dbReference type="RefSeq" id="WP_285965270.1">
    <property type="nucleotide sequence ID" value="NZ_JASVEJ010000039.1"/>
</dbReference>
<dbReference type="InterPro" id="IPR009015">
    <property type="entry name" value="Fucose_isomerase_N/cen_sf"/>
</dbReference>
<comment type="function">
    <text evidence="6">Catalyzes the conversion of L-arabinose to L-ribulose.</text>
</comment>
<dbReference type="CDD" id="cd03557">
    <property type="entry name" value="L-arabinose_isomerase"/>
    <property type="match status" value="1"/>
</dbReference>
<evidence type="ECO:0000256" key="3">
    <source>
        <dbReference type="ARBA" id="ARBA00023211"/>
    </source>
</evidence>
<organism evidence="10 11">
    <name type="scientific">Geitlerinema calcuttense NRMC-F 0142</name>
    <dbReference type="NCBI Taxonomy" id="2922238"/>
    <lineage>
        <taxon>Bacteria</taxon>
        <taxon>Bacillati</taxon>
        <taxon>Cyanobacteriota</taxon>
        <taxon>Cyanophyceae</taxon>
        <taxon>Geitlerinematales</taxon>
        <taxon>Geitlerinemataceae</taxon>
        <taxon>Geitlerinema</taxon>
    </lineage>
</organism>
<dbReference type="InterPro" id="IPR055389">
    <property type="entry name" value="AraA_N"/>
</dbReference>
<keyword evidence="3 6" id="KW-0464">Manganese</keyword>
<dbReference type="InterPro" id="IPR038583">
    <property type="entry name" value="AraA_N_sf"/>
</dbReference>
<feature type="binding site" evidence="6">
    <location>
        <position position="308"/>
    </location>
    <ligand>
        <name>Mn(2+)</name>
        <dbReference type="ChEBI" id="CHEBI:29035"/>
    </ligand>
</feature>
<feature type="domain" description="L-arabinose isomerase C-terminal" evidence="8">
    <location>
        <begin position="330"/>
        <end position="473"/>
    </location>
</feature>
<dbReference type="InterPro" id="IPR004216">
    <property type="entry name" value="Fuc/Ara_isomerase_C"/>
</dbReference>
<comment type="similarity">
    <text evidence="6">Belongs to the arabinose isomerase family.</text>
</comment>
<gene>
    <name evidence="6 10" type="primary">araA</name>
    <name evidence="10" type="ORF">QQ055_10205</name>
</gene>
<dbReference type="EMBL" id="JASVEJ010000039">
    <property type="protein sequence ID" value="MDL5057822.1"/>
    <property type="molecule type" value="Genomic_DNA"/>
</dbReference>
<evidence type="ECO:0000256" key="6">
    <source>
        <dbReference type="HAMAP-Rule" id="MF_00519"/>
    </source>
</evidence>
<dbReference type="GO" id="GO:0008733">
    <property type="term" value="F:L-arabinose isomerase activity"/>
    <property type="evidence" value="ECO:0007669"/>
    <property type="project" value="UniProtKB-EC"/>
</dbReference>
<dbReference type="Pfam" id="PF02610">
    <property type="entry name" value="AraA_N"/>
    <property type="match status" value="1"/>
</dbReference>
<evidence type="ECO:0000259" key="7">
    <source>
        <dbReference type="Pfam" id="PF02610"/>
    </source>
</evidence>
<comment type="pathway">
    <text evidence="6">Carbohydrate degradation; L-arabinose degradation via L-ribulose; D-xylulose 5-phosphate from L-arabinose (bacterial route): step 1/3.</text>
</comment>
<feature type="domain" description="L-arabinose isomerase central" evidence="9">
    <location>
        <begin position="179"/>
        <end position="325"/>
    </location>
</feature>
<dbReference type="SUPFAM" id="SSF53743">
    <property type="entry name" value="FucI/AraA N-terminal and middle domains"/>
    <property type="match status" value="1"/>
</dbReference>
<feature type="binding site" evidence="6">
    <location>
        <position position="335"/>
    </location>
    <ligand>
        <name>Mn(2+)</name>
        <dbReference type="ChEBI" id="CHEBI:29035"/>
    </ligand>
</feature>
<evidence type="ECO:0000256" key="5">
    <source>
        <dbReference type="ARBA" id="ARBA00023277"/>
    </source>
</evidence>
<sequence length="505" mass="55822">MKKSSLKKIEFWFVTGSQHLYGPETLKQVALNSQKIVAALNQSNRIPEQIVFKPVLKTPEEIRALCQDANHSANCAGLILWMHTFSPSKMWIAGLTALKKPFVHLHTQFNRDLPWGTIDMDFMNLNQSAHGDREAGFIHTRLRLNRKVVVGHWGDSETQDRLGSWMRVARAWDDAQGGKFARFGDNMRQVAVTEGDKVAAEATFGYSVNGYGIGDLVKHVNAVSDSAITNLCKEYESLYSVAKPLKKGGARHGSLRDGARIELGLRSFLEEGGFNGFTTTFEDLHGLKQLPGLAVQRLMADGYGFGAEGDWKTCALLRAMKVIAADLKGGTSFMEDYTYHLDPKGHLVLGAHMLEICESIAAGKPSLEIHPLGIGGKEDPVRLVFDAPAGRAINASVIDLGNRFRLLVNEVKVVKPPKQLPKLPVARALWNCLPDFKTACAAWIYAGGAHHTGFSYSVTTEHMEDFAKMAGVELVVIDADTRLREFETTLRHNEVYFALSKGFRA</sequence>
<keyword evidence="1 6" id="KW-0479">Metal-binding</keyword>
<comment type="caution">
    <text evidence="10">The sequence shown here is derived from an EMBL/GenBank/DDBJ whole genome shotgun (WGS) entry which is preliminary data.</text>
</comment>
<feature type="binding site" evidence="6">
    <location>
        <position position="451"/>
    </location>
    <ligand>
        <name>Mn(2+)</name>
        <dbReference type="ChEBI" id="CHEBI:29035"/>
    </ligand>
</feature>
<comment type="catalytic activity">
    <reaction evidence="6">
        <text>beta-L-arabinopyranose = L-ribulose</text>
        <dbReference type="Rhea" id="RHEA:14821"/>
        <dbReference type="ChEBI" id="CHEBI:16880"/>
        <dbReference type="ChEBI" id="CHEBI:40886"/>
        <dbReference type="EC" id="5.3.1.4"/>
    </reaction>
</comment>
<reference evidence="10 11" key="1">
    <citation type="submission" date="2023-06" db="EMBL/GenBank/DDBJ databases">
        <title>Whole genome sequence of Oscillatoria calcuttensis NRMC-F 0142.</title>
        <authorList>
            <person name="Shakena Fathima T."/>
            <person name="Muralitharan G."/>
            <person name="Thajuddin N."/>
        </authorList>
    </citation>
    <scope>NUCLEOTIDE SEQUENCE [LARGE SCALE GENOMIC DNA]</scope>
    <source>
        <strain evidence="10 11">NRMC-F 0142</strain>
    </source>
</reference>
<dbReference type="Gene3D" id="3.40.50.10940">
    <property type="match status" value="1"/>
</dbReference>
<evidence type="ECO:0000313" key="11">
    <source>
        <dbReference type="Proteomes" id="UP001230986"/>
    </source>
</evidence>
<dbReference type="PANTHER" id="PTHR38464:SF1">
    <property type="entry name" value="L-ARABINOSE ISOMERASE"/>
    <property type="match status" value="1"/>
</dbReference>
<dbReference type="InterPro" id="IPR024664">
    <property type="entry name" value="Ara_Isoase_C"/>
</dbReference>
<evidence type="ECO:0000256" key="2">
    <source>
        <dbReference type="ARBA" id="ARBA00022935"/>
    </source>
</evidence>
<name>A0ABT7M0N5_9CYAN</name>
<comment type="cofactor">
    <cofactor evidence="6">
        <name>Mn(2+)</name>
        <dbReference type="ChEBI" id="CHEBI:29035"/>
    </cofactor>
    <text evidence="6">Binds 1 Mn(2+) ion per subunit.</text>
</comment>
<protein>
    <recommendedName>
        <fullName evidence="6">L-arabinose isomerase</fullName>
        <ecNumber evidence="6">5.3.1.4</ecNumber>
    </recommendedName>
</protein>